<reference evidence="1" key="1">
    <citation type="submission" date="2021-03" db="EMBL/GenBank/DDBJ databases">
        <authorList>
            <person name="Bekaert M."/>
        </authorList>
    </citation>
    <scope>NUCLEOTIDE SEQUENCE</scope>
</reference>
<dbReference type="InterPro" id="IPR011042">
    <property type="entry name" value="6-blade_b-propeller_TolB-like"/>
</dbReference>
<evidence type="ECO:0000313" key="2">
    <source>
        <dbReference type="Proteomes" id="UP000683360"/>
    </source>
</evidence>
<gene>
    <name evidence="1" type="ORF">MEDL_62971</name>
</gene>
<dbReference type="Proteomes" id="UP000683360">
    <property type="component" value="Unassembled WGS sequence"/>
</dbReference>
<dbReference type="SUPFAM" id="SSF101898">
    <property type="entry name" value="NHL repeat"/>
    <property type="match status" value="1"/>
</dbReference>
<name>A0A8S3UZ20_MYTED</name>
<comment type="caution">
    <text evidence="1">The sequence shown here is derived from an EMBL/GenBank/DDBJ whole genome shotgun (WGS) entry which is preliminary data.</text>
</comment>
<organism evidence="1 2">
    <name type="scientific">Mytilus edulis</name>
    <name type="common">Blue mussel</name>
    <dbReference type="NCBI Taxonomy" id="6550"/>
    <lineage>
        <taxon>Eukaryota</taxon>
        <taxon>Metazoa</taxon>
        <taxon>Spiralia</taxon>
        <taxon>Lophotrochozoa</taxon>
        <taxon>Mollusca</taxon>
        <taxon>Bivalvia</taxon>
        <taxon>Autobranchia</taxon>
        <taxon>Pteriomorphia</taxon>
        <taxon>Mytilida</taxon>
        <taxon>Mytiloidea</taxon>
        <taxon>Mytilidae</taxon>
        <taxon>Mytilinae</taxon>
        <taxon>Mytilus</taxon>
    </lineage>
</organism>
<accession>A0A8S3UZ20</accession>
<sequence length="394" mass="44655">MKSVNHEENRSEKIRQDLELRNNNISKIVRSNNAIQVFSTYKQEKIAEEMSALQITTKFEEFPKFLPGNILTFESLYGKLHVPKDKFTDSCFEFKVIQQYNTALSLVEDLICINDEMMWISFTNGKVLQRICFSNGSTLIMKAYDVTPSSIALIPSGDLLISSMKSNLDILSQSTGTITESKYGVAPLQTIAVHVTKFNRIIVGAREKGPPFPINGPRQVIILNMQGRKRKKYHLDSEGNPIFSQPRSITTDGDNNVYVLDLLSIDNGQGRIIALSNRMGPNSPKWTYDGHQIANKEQFFAPFSLVTTPLNNIIVSDNNHMLHILNQNGECIHILHTEEFDIHWPRSLDIDNSGTLYIGCKINNVLDPWGLKYLLFNSLGSEHVIKLFFNLICN</sequence>
<dbReference type="EMBL" id="CAJPWZ010003081">
    <property type="protein sequence ID" value="CAG2251260.1"/>
    <property type="molecule type" value="Genomic_DNA"/>
</dbReference>
<evidence type="ECO:0000313" key="1">
    <source>
        <dbReference type="EMBL" id="CAG2251260.1"/>
    </source>
</evidence>
<protein>
    <submittedName>
        <fullName evidence="1">Uncharacterized protein</fullName>
    </submittedName>
</protein>
<proteinExistence type="predicted"/>
<dbReference type="Gene3D" id="2.120.10.30">
    <property type="entry name" value="TolB, C-terminal domain"/>
    <property type="match status" value="1"/>
</dbReference>
<keyword evidence="2" id="KW-1185">Reference proteome</keyword>
<dbReference type="OrthoDB" id="6057171at2759"/>
<dbReference type="AlphaFoldDB" id="A0A8S3UZ20"/>